<protein>
    <submittedName>
        <fullName evidence="1">Uncharacterized protein</fullName>
    </submittedName>
</protein>
<reference evidence="1" key="1">
    <citation type="submission" date="2025-08" db="UniProtKB">
        <authorList>
            <consortium name="Ensembl"/>
        </authorList>
    </citation>
    <scope>IDENTIFICATION</scope>
</reference>
<organism evidence="1 2">
    <name type="scientific">Aotus nancymaae</name>
    <name type="common">Ma's night monkey</name>
    <dbReference type="NCBI Taxonomy" id="37293"/>
    <lineage>
        <taxon>Eukaryota</taxon>
        <taxon>Metazoa</taxon>
        <taxon>Chordata</taxon>
        <taxon>Craniata</taxon>
        <taxon>Vertebrata</taxon>
        <taxon>Euteleostomi</taxon>
        <taxon>Mammalia</taxon>
        <taxon>Eutheria</taxon>
        <taxon>Euarchontoglires</taxon>
        <taxon>Primates</taxon>
        <taxon>Haplorrhini</taxon>
        <taxon>Platyrrhini</taxon>
        <taxon>Aotidae</taxon>
        <taxon>Aotus</taxon>
    </lineage>
</organism>
<accession>A0A2K5DB66</accession>
<reference evidence="1" key="2">
    <citation type="submission" date="2025-09" db="UniProtKB">
        <authorList>
            <consortium name="Ensembl"/>
        </authorList>
    </citation>
    <scope>IDENTIFICATION</scope>
</reference>
<proteinExistence type="predicted"/>
<dbReference type="GeneTree" id="ENSGT00390000012719"/>
<sequence length="45" mass="4655">MKMASGCSCRMRKTTACVASAWMPSSTVSCWSAGTWLPAPSVASA</sequence>
<evidence type="ECO:0000313" key="1">
    <source>
        <dbReference type="Ensembl" id="ENSANAP00000018204.1"/>
    </source>
</evidence>
<name>A0A2K5DB66_AOTNA</name>
<evidence type="ECO:0000313" key="2">
    <source>
        <dbReference type="Proteomes" id="UP000233020"/>
    </source>
</evidence>
<dbReference type="Ensembl" id="ENSANAT00000036067.1">
    <property type="protein sequence ID" value="ENSANAP00000018204.1"/>
    <property type="gene ID" value="ENSANAG00000026949.1"/>
</dbReference>
<dbReference type="AlphaFoldDB" id="A0A2K5DB66"/>
<dbReference type="Proteomes" id="UP000233020">
    <property type="component" value="Unplaced"/>
</dbReference>
<keyword evidence="2" id="KW-1185">Reference proteome</keyword>
<dbReference type="PROSITE" id="PS51257">
    <property type="entry name" value="PROKAR_LIPOPROTEIN"/>
    <property type="match status" value="1"/>
</dbReference>